<evidence type="ECO:0000313" key="3">
    <source>
        <dbReference type="EMBL" id="RUO21892.1"/>
    </source>
</evidence>
<dbReference type="OrthoDB" id="6105869at2"/>
<sequence>MAKESSDLVTPDLFQSDRRPGRPRTNPLPREVQVRVNKRRQLQRDRKNGLRRVELKLDETMYETLNRQAEEQGISRSALIEQILQQALADK</sequence>
<proteinExistence type="predicted"/>
<organism evidence="3 4">
    <name type="scientific">Aliidiomarina haloalkalitolerans</name>
    <dbReference type="NCBI Taxonomy" id="859059"/>
    <lineage>
        <taxon>Bacteria</taxon>
        <taxon>Pseudomonadati</taxon>
        <taxon>Pseudomonadota</taxon>
        <taxon>Gammaproteobacteria</taxon>
        <taxon>Alteromonadales</taxon>
        <taxon>Idiomarinaceae</taxon>
        <taxon>Aliidiomarina</taxon>
    </lineage>
</organism>
<dbReference type="Pfam" id="PF01402">
    <property type="entry name" value="RHH_1"/>
    <property type="match status" value="1"/>
</dbReference>
<accession>A0A432VZ05</accession>
<evidence type="ECO:0000313" key="4">
    <source>
        <dbReference type="Proteomes" id="UP000288212"/>
    </source>
</evidence>
<dbReference type="SUPFAM" id="SSF47598">
    <property type="entry name" value="Ribbon-helix-helix"/>
    <property type="match status" value="1"/>
</dbReference>
<dbReference type="Proteomes" id="UP000288212">
    <property type="component" value="Unassembled WGS sequence"/>
</dbReference>
<dbReference type="RefSeq" id="WP_126791142.1">
    <property type="nucleotide sequence ID" value="NZ_PIPI01000001.1"/>
</dbReference>
<dbReference type="InterPro" id="IPR013321">
    <property type="entry name" value="Arc_rbn_hlx_hlx"/>
</dbReference>
<protein>
    <submittedName>
        <fullName evidence="3">LexA regulated protein</fullName>
    </submittedName>
</protein>
<evidence type="ECO:0000259" key="2">
    <source>
        <dbReference type="Pfam" id="PF01402"/>
    </source>
</evidence>
<comment type="caution">
    <text evidence="3">The sequence shown here is derived from an EMBL/GenBank/DDBJ whole genome shotgun (WGS) entry which is preliminary data.</text>
</comment>
<name>A0A432VZ05_9GAMM</name>
<feature type="domain" description="Ribbon-helix-helix protein CopG" evidence="2">
    <location>
        <begin position="51"/>
        <end position="90"/>
    </location>
</feature>
<reference evidence="3 4" key="1">
    <citation type="journal article" date="2011" name="Front. Microbiol.">
        <title>Genomic signatures of strain selection and enhancement in Bacillus atrophaeus var. globigii, a historical biowarfare simulant.</title>
        <authorList>
            <person name="Gibbons H.S."/>
            <person name="Broomall S.M."/>
            <person name="McNew L.A."/>
            <person name="Daligault H."/>
            <person name="Chapman C."/>
            <person name="Bruce D."/>
            <person name="Karavis M."/>
            <person name="Krepps M."/>
            <person name="McGregor P.A."/>
            <person name="Hong C."/>
            <person name="Park K.H."/>
            <person name="Akmal A."/>
            <person name="Feldman A."/>
            <person name="Lin J.S."/>
            <person name="Chang W.E."/>
            <person name="Higgs B.W."/>
            <person name="Demirev P."/>
            <person name="Lindquist J."/>
            <person name="Liem A."/>
            <person name="Fochler E."/>
            <person name="Read T.D."/>
            <person name="Tapia R."/>
            <person name="Johnson S."/>
            <person name="Bishop-Lilly K.A."/>
            <person name="Detter C."/>
            <person name="Han C."/>
            <person name="Sozhamannan S."/>
            <person name="Rosenzweig C.N."/>
            <person name="Skowronski E.W."/>
        </authorList>
    </citation>
    <scope>NUCLEOTIDE SEQUENCE [LARGE SCALE GENOMIC DNA]</scope>
    <source>
        <strain evidence="3 4">AK5</strain>
    </source>
</reference>
<gene>
    <name evidence="3" type="ORF">CWE06_03335</name>
</gene>
<dbReference type="AlphaFoldDB" id="A0A432VZ05"/>
<dbReference type="CDD" id="cd21631">
    <property type="entry name" value="RHH_CopG_NikR-like"/>
    <property type="match status" value="1"/>
</dbReference>
<evidence type="ECO:0000256" key="1">
    <source>
        <dbReference type="SAM" id="MobiDB-lite"/>
    </source>
</evidence>
<dbReference type="Gene3D" id="1.10.1220.10">
    <property type="entry name" value="Met repressor-like"/>
    <property type="match status" value="1"/>
</dbReference>
<dbReference type="EMBL" id="PIPI01000001">
    <property type="protein sequence ID" value="RUO21892.1"/>
    <property type="molecule type" value="Genomic_DNA"/>
</dbReference>
<dbReference type="NCBIfam" id="NF008671">
    <property type="entry name" value="PRK11675.1"/>
    <property type="match status" value="1"/>
</dbReference>
<feature type="region of interest" description="Disordered" evidence="1">
    <location>
        <begin position="1"/>
        <end position="32"/>
    </location>
</feature>
<dbReference type="GO" id="GO:0006355">
    <property type="term" value="P:regulation of DNA-templated transcription"/>
    <property type="evidence" value="ECO:0007669"/>
    <property type="project" value="InterPro"/>
</dbReference>
<keyword evidence="4" id="KW-1185">Reference proteome</keyword>
<dbReference type="InterPro" id="IPR002145">
    <property type="entry name" value="CopG"/>
</dbReference>
<dbReference type="InterPro" id="IPR010985">
    <property type="entry name" value="Ribbon_hlx_hlx"/>
</dbReference>